<reference evidence="1" key="1">
    <citation type="submission" date="2017-03" db="EMBL/GenBank/DDBJ databases">
        <title>The mitochondrial genome of the carnivorous plant Utricularia reniformis (Lentibulariaceae): structure, comparative analysis and evolutionary landmarks.</title>
        <authorList>
            <person name="Silva S.R."/>
            <person name="Alvarenga D.O."/>
            <person name="Michael T.P."/>
            <person name="Miranda V.F.O."/>
            <person name="Varani A.M."/>
        </authorList>
    </citation>
    <scope>NUCLEOTIDE SEQUENCE</scope>
</reference>
<proteinExistence type="predicted"/>
<sequence length="83" mass="9502">MTPSYRNLIVSYTREIEEPPTVKTAIGRDGLVVKYTDCGNLFRNEFLYQPPVLLWTLNPQLLVHQGEKGPTGILRLSKVRLVF</sequence>
<gene>
    <name evidence="1" type="ORF">AEK19_MT0930</name>
</gene>
<dbReference type="EMBL" id="KY774314">
    <property type="protein sequence ID" value="ART30333.1"/>
    <property type="molecule type" value="Genomic_DNA"/>
</dbReference>
<accession>A0A1Y0AYU8</accession>
<keyword evidence="1" id="KW-0496">Mitochondrion</keyword>
<name>A0A1Y0AYU8_9LAMI</name>
<organism evidence="1">
    <name type="scientific">Utricularia reniformis</name>
    <dbReference type="NCBI Taxonomy" id="192314"/>
    <lineage>
        <taxon>Eukaryota</taxon>
        <taxon>Viridiplantae</taxon>
        <taxon>Streptophyta</taxon>
        <taxon>Embryophyta</taxon>
        <taxon>Tracheophyta</taxon>
        <taxon>Spermatophyta</taxon>
        <taxon>Magnoliopsida</taxon>
        <taxon>eudicotyledons</taxon>
        <taxon>Gunneridae</taxon>
        <taxon>Pentapetalae</taxon>
        <taxon>asterids</taxon>
        <taxon>lamiids</taxon>
        <taxon>Lamiales</taxon>
        <taxon>Lentibulariaceae</taxon>
        <taxon>Utricularia</taxon>
    </lineage>
</organism>
<evidence type="ECO:0000313" key="1">
    <source>
        <dbReference type="EMBL" id="ART30333.1"/>
    </source>
</evidence>
<dbReference type="AlphaFoldDB" id="A0A1Y0AYU8"/>
<protein>
    <submittedName>
        <fullName evidence="1">Uncharacterized protein</fullName>
    </submittedName>
</protein>
<geneLocation type="mitochondrion" evidence="1"/>